<feature type="compositionally biased region" description="Polar residues" evidence="1">
    <location>
        <begin position="33"/>
        <end position="44"/>
    </location>
</feature>
<evidence type="ECO:0000256" key="1">
    <source>
        <dbReference type="SAM" id="MobiDB-lite"/>
    </source>
</evidence>
<keyword evidence="2" id="KW-0812">Transmembrane</keyword>
<organism evidence="3 4">
    <name type="scientific">Polarella glacialis</name>
    <name type="common">Dinoflagellate</name>
    <dbReference type="NCBI Taxonomy" id="89957"/>
    <lineage>
        <taxon>Eukaryota</taxon>
        <taxon>Sar</taxon>
        <taxon>Alveolata</taxon>
        <taxon>Dinophyceae</taxon>
        <taxon>Suessiales</taxon>
        <taxon>Suessiaceae</taxon>
        <taxon>Polarella</taxon>
    </lineage>
</organism>
<feature type="region of interest" description="Disordered" evidence="1">
    <location>
        <begin position="1"/>
        <end position="149"/>
    </location>
</feature>
<feature type="region of interest" description="Disordered" evidence="1">
    <location>
        <begin position="576"/>
        <end position="618"/>
    </location>
</feature>
<feature type="compositionally biased region" description="Basic residues" evidence="1">
    <location>
        <begin position="407"/>
        <end position="419"/>
    </location>
</feature>
<protein>
    <submittedName>
        <fullName evidence="3">Uncharacterized protein</fullName>
    </submittedName>
</protein>
<reference evidence="3" key="1">
    <citation type="submission" date="2021-02" db="EMBL/GenBank/DDBJ databases">
        <authorList>
            <person name="Dougan E. K."/>
            <person name="Rhodes N."/>
            <person name="Thang M."/>
            <person name="Chan C."/>
        </authorList>
    </citation>
    <scope>NUCLEOTIDE SEQUENCE</scope>
</reference>
<gene>
    <name evidence="3" type="ORF">PGLA2088_LOCUS44920</name>
</gene>
<feature type="transmembrane region" description="Helical" evidence="2">
    <location>
        <begin position="951"/>
        <end position="969"/>
    </location>
</feature>
<feature type="compositionally biased region" description="Polar residues" evidence="1">
    <location>
        <begin position="1425"/>
        <end position="1439"/>
    </location>
</feature>
<feature type="compositionally biased region" description="Low complexity" evidence="1">
    <location>
        <begin position="644"/>
        <end position="671"/>
    </location>
</feature>
<feature type="compositionally biased region" description="Basic and acidic residues" evidence="1">
    <location>
        <begin position="1389"/>
        <end position="1402"/>
    </location>
</feature>
<feature type="transmembrane region" description="Helical" evidence="2">
    <location>
        <begin position="927"/>
        <end position="945"/>
    </location>
</feature>
<feature type="compositionally biased region" description="Low complexity" evidence="1">
    <location>
        <begin position="45"/>
        <end position="66"/>
    </location>
</feature>
<feature type="compositionally biased region" description="Low complexity" evidence="1">
    <location>
        <begin position="601"/>
        <end position="618"/>
    </location>
</feature>
<name>A0A813LB90_POLGL</name>
<sequence length="1495" mass="168603">MPRSASQSTSNDNNNNDNNNNSNNNSNNNNNSGDSKLSNRSQQVLSPLSPTNNGNNNSDTNNNSPLSPAPEGAATKEESAQVGQQQQEQQQQQQGQVDANPIVSETPSATPLRPATGEAEQRTEGKPRAKEPRSRPGKPGTQRLKVDEVHDTARRLLLGARAAATFAAVKMPDSGPPAGLSQRRIWALTGHLPSASSSGGGHRGGTSGEYDGADRFHGLLQAEAGAATGAEMGSGELGDEERIETRKANPRIRWRPLLHDLEVKRQSDWRLNPCVLDPVSLCFDPQALADPFRCFSWLLRRESAIGQGKEANWLASESSALLEEHCDLPVPDINDPTPPVVEILWEHFLTQIKLISSVFNSLEAADSAWARDMLPTVAPDAARPQQSRHLLSRSLHGDPIVPPPSSRKGRSGRGFKKPPRAQQFLGGNAHVHVTEELRRRVAEEDEEENKNHDQRADIDRELGDLKKRRHNLSLDLELRDYVTLASVKKKMDADWWGQGGRSAAAYRQLINTSAAATWNSCLQLVLVVIFLLPVERGHKALQQQTVGSQLEGEVFTDSPPRVYVSFLGLVAAMADGASPPSPDADAQQPLPGRAGAAHELPQQADTAAPAPTAAQKADIMQKMHKMDATLNHSTIAALHVQTNSTSDPASAASTSAAARPPQPSAAPTQPDHGWKEVFKGISSNLMDHQSPSLSEELLNQGIINEELLNQRLFDEELLNQRLIINQRIINEEPLNQRFCDEELFNQRLFNEDLLNQRLSDEEPLNPRLINEELLSQRLFEELLNQRLINNQRIINEELLNQRLCDEELLAQRLINEELPNQRLCDEELLIQRFFNENLLNPRLCDEELLNQRLCNEELFNQRLINERFINVQLINNQRITNEDLLNQRLTNEELLNQRLFDEELINQRLINEEPLNQRLIKDKAEHLLLFTMILLAFSLGVSPAFSFYHKMLMICYYCSPIFLAAFLSLRISRLKCSKKHFGFLGISLAITVKQKCSKKHFGFFRISLAIRVKHKFNRTSKAQKACQKPVQNLPTWLFQLYKQVSRIKFNRTSKAHKACLKPIQNISPCLFHPYKQVTRIKFNRTSCAFRTKPCTPRTETGLKKNGLITQPPIASNAASGLLCTEKFKSNTQTRNLKGLPVTPMRVPTTKVPPMRVINPSSHYSWHHCFLSQRTKRSNSHDRSCLNVSLWLMKIVPGCIYMWLAPCNFHVKQAAHLHGNTAAHPACHAHHCNYQAHFGHAQYMKAHSNMPNHDTWKNYEHNQQFTVHSQYSDAISRSSNCLEQQKTINSRCINSLIEQCLIEEQELISQLAPPLIHSTQYQTNGHSVAPPAKTTPETNSLFEQWLYEDQFHDSDFEPTHLWDEDIHYVDRITKVKWPNGSPPTHPPNYQDHDSSQFPEESHEPTHFWDEDIQYVDTYYKVTWPNGSPSHQHNGSSQTANESDESTQYWDEDINYVDRNTKVTWSNGSPSPTNLIINRTRAVITRTAPAVHTSTLT</sequence>
<evidence type="ECO:0000313" key="4">
    <source>
        <dbReference type="Proteomes" id="UP000626109"/>
    </source>
</evidence>
<evidence type="ECO:0000313" key="3">
    <source>
        <dbReference type="EMBL" id="CAE8727793.1"/>
    </source>
</evidence>
<proteinExistence type="predicted"/>
<feature type="region of interest" description="Disordered" evidence="1">
    <location>
        <begin position="1425"/>
        <end position="1445"/>
    </location>
</feature>
<accession>A0A813LB90</accession>
<dbReference type="Proteomes" id="UP000626109">
    <property type="component" value="Unassembled WGS sequence"/>
</dbReference>
<evidence type="ECO:0000256" key="2">
    <source>
        <dbReference type="SAM" id="Phobius"/>
    </source>
</evidence>
<feature type="region of interest" description="Disordered" evidence="1">
    <location>
        <begin position="1377"/>
        <end position="1402"/>
    </location>
</feature>
<feature type="region of interest" description="Disordered" evidence="1">
    <location>
        <begin position="379"/>
        <end position="429"/>
    </location>
</feature>
<keyword evidence="2" id="KW-0472">Membrane</keyword>
<feature type="compositionally biased region" description="Low complexity" evidence="1">
    <location>
        <begin position="81"/>
        <end position="97"/>
    </location>
</feature>
<feature type="compositionally biased region" description="Basic and acidic residues" evidence="1">
    <location>
        <begin position="119"/>
        <end position="134"/>
    </location>
</feature>
<comment type="caution">
    <text evidence="3">The sequence shown here is derived from an EMBL/GenBank/DDBJ whole genome shotgun (WGS) entry which is preliminary data.</text>
</comment>
<feature type="region of interest" description="Disordered" evidence="1">
    <location>
        <begin position="642"/>
        <end position="673"/>
    </location>
</feature>
<keyword evidence="2" id="KW-1133">Transmembrane helix</keyword>
<feature type="compositionally biased region" description="Low complexity" evidence="1">
    <location>
        <begin position="10"/>
        <end position="32"/>
    </location>
</feature>
<dbReference type="EMBL" id="CAJNNW010035446">
    <property type="protein sequence ID" value="CAE8727793.1"/>
    <property type="molecule type" value="Genomic_DNA"/>
</dbReference>